<dbReference type="GeneID" id="79317377"/>
<dbReference type="RefSeq" id="WP_276306713.1">
    <property type="nucleotide sequence ID" value="NZ_CP119993.1"/>
</dbReference>
<dbReference type="EMBL" id="JBHTBF010000003">
    <property type="protein sequence ID" value="MFC7318443.1"/>
    <property type="molecule type" value="Genomic_DNA"/>
</dbReference>
<feature type="transmembrane region" description="Helical" evidence="1">
    <location>
        <begin position="85"/>
        <end position="105"/>
    </location>
</feature>
<keyword evidence="1" id="KW-0812">Transmembrane</keyword>
<name>A0ABD6ADP2_9EURY</name>
<keyword evidence="1" id="KW-1133">Transmembrane helix</keyword>
<proteinExistence type="predicted"/>
<protein>
    <recommendedName>
        <fullName evidence="4">DUF1440 domain-containing protein</fullName>
    </recommendedName>
</protein>
<dbReference type="Proteomes" id="UP001596547">
    <property type="component" value="Unassembled WGS sequence"/>
</dbReference>
<comment type="caution">
    <text evidence="2">The sequence shown here is derived from an EMBL/GenBank/DDBJ whole genome shotgun (WGS) entry which is preliminary data.</text>
</comment>
<feature type="transmembrane region" description="Helical" evidence="1">
    <location>
        <begin position="154"/>
        <end position="173"/>
    </location>
</feature>
<sequence>MTSRQTRTNGGTEVERRTGFERWVTSLFERRRSRGFVTGLVAGGIAAVVMSCFRTPISQSPPPTAWFWAKYVGDGDPHEHVAPGLILHLLYGVAGGGAFGAIVAARESDSDSESESERRGTLLGLVYGLLLSGFGVSVVLKRVLGLDLEPDERFVFHVSHVVYGLTLGTWFGANAP</sequence>
<reference evidence="2 3" key="1">
    <citation type="journal article" date="2019" name="Int. J. Syst. Evol. Microbiol.">
        <title>The Global Catalogue of Microorganisms (GCM) 10K type strain sequencing project: providing services to taxonomists for standard genome sequencing and annotation.</title>
        <authorList>
            <consortium name="The Broad Institute Genomics Platform"/>
            <consortium name="The Broad Institute Genome Sequencing Center for Infectious Disease"/>
            <person name="Wu L."/>
            <person name="Ma J."/>
        </authorList>
    </citation>
    <scope>NUCLEOTIDE SEQUENCE [LARGE SCALE GENOMIC DNA]</scope>
    <source>
        <strain evidence="2 3">PSR21</strain>
    </source>
</reference>
<organism evidence="2 3">
    <name type="scientific">Halomarina halobia</name>
    <dbReference type="NCBI Taxonomy" id="3033386"/>
    <lineage>
        <taxon>Archaea</taxon>
        <taxon>Methanobacteriati</taxon>
        <taxon>Methanobacteriota</taxon>
        <taxon>Stenosarchaea group</taxon>
        <taxon>Halobacteria</taxon>
        <taxon>Halobacteriales</taxon>
        <taxon>Natronomonadaceae</taxon>
        <taxon>Halomarina</taxon>
    </lineage>
</organism>
<dbReference type="AlphaFoldDB" id="A0ABD6ADP2"/>
<accession>A0ABD6ADP2</accession>
<evidence type="ECO:0008006" key="4">
    <source>
        <dbReference type="Google" id="ProtNLM"/>
    </source>
</evidence>
<evidence type="ECO:0000313" key="2">
    <source>
        <dbReference type="EMBL" id="MFC7318443.1"/>
    </source>
</evidence>
<evidence type="ECO:0000313" key="3">
    <source>
        <dbReference type="Proteomes" id="UP001596547"/>
    </source>
</evidence>
<feature type="transmembrane region" description="Helical" evidence="1">
    <location>
        <begin position="125"/>
        <end position="142"/>
    </location>
</feature>
<feature type="transmembrane region" description="Helical" evidence="1">
    <location>
        <begin position="36"/>
        <end position="57"/>
    </location>
</feature>
<keyword evidence="3" id="KW-1185">Reference proteome</keyword>
<gene>
    <name evidence="2" type="ORF">ACFQPE_16815</name>
</gene>
<evidence type="ECO:0000256" key="1">
    <source>
        <dbReference type="SAM" id="Phobius"/>
    </source>
</evidence>
<keyword evidence="1" id="KW-0472">Membrane</keyword>